<dbReference type="GO" id="GO:0016787">
    <property type="term" value="F:hydrolase activity"/>
    <property type="evidence" value="ECO:0007669"/>
    <property type="project" value="UniProtKB-KW"/>
</dbReference>
<dbReference type="Proteomes" id="UP001525968">
    <property type="component" value="Unassembled WGS sequence"/>
</dbReference>
<name>A0ABT2PQB8_9BURK</name>
<keyword evidence="4" id="KW-1185">Reference proteome</keyword>
<protein>
    <submittedName>
        <fullName evidence="3">SGNH/GDSL hydrolase family protein</fullName>
    </submittedName>
</protein>
<dbReference type="CDD" id="cd01847">
    <property type="entry name" value="Triacylglycerol_lipase_like"/>
    <property type="match status" value="1"/>
</dbReference>
<dbReference type="RefSeq" id="WP_261500541.1">
    <property type="nucleotide sequence ID" value="NZ_JAODYH010000005.1"/>
</dbReference>
<dbReference type="InterPro" id="IPR051058">
    <property type="entry name" value="GDSL_Est/Lipase"/>
</dbReference>
<evidence type="ECO:0000256" key="2">
    <source>
        <dbReference type="SAM" id="SignalP"/>
    </source>
</evidence>
<dbReference type="PANTHER" id="PTHR45648:SF22">
    <property type="entry name" value="GDSL LIPASE_ACYLHYDROLASE FAMILY PROTEIN (AFU_ORTHOLOGUE AFUA_4G14700)"/>
    <property type="match status" value="1"/>
</dbReference>
<evidence type="ECO:0000313" key="3">
    <source>
        <dbReference type="EMBL" id="MCT9811313.1"/>
    </source>
</evidence>
<gene>
    <name evidence="3" type="ORF">N0K08_11750</name>
</gene>
<keyword evidence="2" id="KW-0732">Signal</keyword>
<keyword evidence="1 3" id="KW-0378">Hydrolase</keyword>
<evidence type="ECO:0000256" key="1">
    <source>
        <dbReference type="ARBA" id="ARBA00022801"/>
    </source>
</evidence>
<organism evidence="3 4">
    <name type="scientific">Acidovorax bellezanensis</name>
    <dbReference type="NCBI Taxonomy" id="2976702"/>
    <lineage>
        <taxon>Bacteria</taxon>
        <taxon>Pseudomonadati</taxon>
        <taxon>Pseudomonadota</taxon>
        <taxon>Betaproteobacteria</taxon>
        <taxon>Burkholderiales</taxon>
        <taxon>Comamonadaceae</taxon>
        <taxon>Acidovorax</taxon>
    </lineage>
</organism>
<dbReference type="SUPFAM" id="SSF52266">
    <property type="entry name" value="SGNH hydrolase"/>
    <property type="match status" value="1"/>
</dbReference>
<dbReference type="PROSITE" id="PS51257">
    <property type="entry name" value="PROKAR_LIPOPROTEIN"/>
    <property type="match status" value="1"/>
</dbReference>
<feature type="chain" id="PRO_5046585522" evidence="2">
    <location>
        <begin position="18"/>
        <end position="464"/>
    </location>
</feature>
<comment type="caution">
    <text evidence="3">The sequence shown here is derived from an EMBL/GenBank/DDBJ whole genome shotgun (WGS) entry which is preliminary data.</text>
</comment>
<evidence type="ECO:0000313" key="4">
    <source>
        <dbReference type="Proteomes" id="UP001525968"/>
    </source>
</evidence>
<dbReference type="PANTHER" id="PTHR45648">
    <property type="entry name" value="GDSL LIPASE/ACYLHYDROLASE FAMILY PROTEIN (AFU_ORTHOLOGUE AFUA_4G14700)"/>
    <property type="match status" value="1"/>
</dbReference>
<dbReference type="Gene3D" id="3.40.50.1110">
    <property type="entry name" value="SGNH hydrolase"/>
    <property type="match status" value="1"/>
</dbReference>
<dbReference type="EMBL" id="JAODYH010000005">
    <property type="protein sequence ID" value="MCT9811313.1"/>
    <property type="molecule type" value="Genomic_DNA"/>
</dbReference>
<dbReference type="InterPro" id="IPR036514">
    <property type="entry name" value="SGNH_hydro_sf"/>
</dbReference>
<sequence length="464" mass="46712">MRHVFLPVLLAAALLSACNGDDNSPAPVPVPPVEPAPKPHFSAQISFGDSLSDVGTYAVGALKALGGGKFTINGDNTRLNPAFTGLTWIEVMAARLGLPAPCAAQTGLDGNAAQGFSVRVQNHAGCFGYGQGGSRVTHPVGPNNKLTGSALGALTVPVKTQIANHLAQSGGKFKPDDLVLVMAGGNDMLFQLGALQAGATAAGQAAGARQYFDSLVPLLASGAIAPSTAAVAIFSAVSAELARPGSSQASATIAAVGAAAGQPGNAAVASMAVYGPMVAAAQADAATAGAAAGNKYAADQGPNLVTALTLAGAELATLVKSQVLANGARYVVVNNLPDVAQTPAGRSKPAETQALMAAMAQAFNAQLSSALSAETDVLLVDVYALTQQAATNPSAFGLTNVTETACDLSSVKNPLLSSLACNGTNLKAGDVSRYAYADDVHPTPYFYAQLATQVEERMVQQGWR</sequence>
<feature type="signal peptide" evidence="2">
    <location>
        <begin position="1"/>
        <end position="17"/>
    </location>
</feature>
<reference evidence="3 4" key="1">
    <citation type="submission" date="2022-09" db="EMBL/GenBank/DDBJ databases">
        <title>Draft genome of isolate Be4.</title>
        <authorList>
            <person name="Sanchez-Castro I."/>
            <person name="Martinez-Rodriguez P."/>
            <person name="Descostes M."/>
            <person name="Merroun M."/>
        </authorList>
    </citation>
    <scope>NUCLEOTIDE SEQUENCE [LARGE SCALE GENOMIC DNA]</scope>
    <source>
        <strain evidence="3 4">Be4</strain>
    </source>
</reference>
<proteinExistence type="predicted"/>
<accession>A0ABT2PQB8</accession>